<feature type="region of interest" description="Disordered" evidence="4">
    <location>
        <begin position="437"/>
        <end position="547"/>
    </location>
</feature>
<feature type="compositionally biased region" description="Basic residues" evidence="4">
    <location>
        <begin position="24"/>
        <end position="35"/>
    </location>
</feature>
<dbReference type="PANTHER" id="PTHR11620">
    <property type="entry name" value="60S RIBOSOMAL PROTEIN L23A"/>
    <property type="match status" value="1"/>
</dbReference>
<gene>
    <name evidence="5" type="ORF">HPG69_012398</name>
</gene>
<reference evidence="5 6" key="1">
    <citation type="journal article" date="2020" name="Mol. Biol. Evol.">
        <title>Interspecific Gene Flow and the Evolution of Specialization in Black and White Rhinoceros.</title>
        <authorList>
            <person name="Moodley Y."/>
            <person name="Westbury M.V."/>
            <person name="Russo I.M."/>
            <person name="Gopalakrishnan S."/>
            <person name="Rakotoarivelo A."/>
            <person name="Olsen R.A."/>
            <person name="Prost S."/>
            <person name="Tunstall T."/>
            <person name="Ryder O.A."/>
            <person name="Dalen L."/>
            <person name="Bruford M.W."/>
        </authorList>
    </citation>
    <scope>NUCLEOTIDE SEQUENCE [LARGE SCALE GENOMIC DNA]</scope>
    <source>
        <strain evidence="5">SBR-YM</strain>
        <tissue evidence="5">Skin</tissue>
    </source>
</reference>
<dbReference type="GO" id="GO:0003735">
    <property type="term" value="F:structural constituent of ribosome"/>
    <property type="evidence" value="ECO:0007669"/>
    <property type="project" value="InterPro"/>
</dbReference>
<keyword evidence="2" id="KW-0689">Ribosomal protein</keyword>
<dbReference type="InterPro" id="IPR012678">
    <property type="entry name" value="Ribosomal_uL23/eL15/eS24_sf"/>
</dbReference>
<name>A0A7J7FM92_DICBM</name>
<keyword evidence="3" id="KW-0687">Ribonucleoprotein</keyword>
<sequence length="547" mass="59506">MVPKAKNEAPASPKAEPKAEALKAKKAVQPKYPRKSARQINKLDHYAIIKFPLTTESVTQTTDDNSTLVFTVDVKANKHQIKQVGRKLCDTHVAKINTLMRLDGEKAVYIRLAPDYDALDVANKTGTIQTECTSVSSFHLSSYPYLLSGAAAQFITRFRILTKYEITLYDYTLPSDYTDKYEGGVREKDTEASFTMFNVIGIVSVGRQWSVFWAEEQHRIYIFSLVPHSNGTAFGNAFKTAVQSEGKHASETEGRPFSLRTALRAPPLRGSAVTSDTTRQGRPFLENNFPEMGGGQHACKEDFEEVPPIRAGSQQMSLQRGEAPRTTAERKVPSLRSTVPGGGPRWAPGWAWVCTPYSSSERTHAAAGDEGGGRHGPGFYTHTLIHTRTRTPTPSFPGAGRAGAALTQEVRNPGGSGATTSSHLTLWPASAKGLGSALFPRAHPAPRPRRRRPGLTSRAPRGRRASRTRPPNPAALGGQPRPRSAFVRRLPDLPSVRGDPRPPPYRGPATWRGLRPLPPARRLPRRLQGAHTGAAAAGRPAGGSEGG</sequence>
<comment type="caution">
    <text evidence="5">The sequence shown here is derived from an EMBL/GenBank/DDBJ whole genome shotgun (WGS) entry which is preliminary data.</text>
</comment>
<dbReference type="GO" id="GO:0006412">
    <property type="term" value="P:translation"/>
    <property type="evidence" value="ECO:0007669"/>
    <property type="project" value="InterPro"/>
</dbReference>
<evidence type="ECO:0000256" key="2">
    <source>
        <dbReference type="ARBA" id="ARBA00022980"/>
    </source>
</evidence>
<feature type="region of interest" description="Disordered" evidence="4">
    <location>
        <begin position="1"/>
        <end position="35"/>
    </location>
</feature>
<evidence type="ECO:0000313" key="5">
    <source>
        <dbReference type="EMBL" id="KAF5928826.1"/>
    </source>
</evidence>
<keyword evidence="6" id="KW-1185">Reference proteome</keyword>
<protein>
    <submittedName>
        <fullName evidence="5">Uncharacterized protein</fullName>
    </submittedName>
</protein>
<feature type="compositionally biased region" description="Low complexity" evidence="4">
    <location>
        <begin position="526"/>
        <end position="539"/>
    </location>
</feature>
<proteinExistence type="inferred from homology"/>
<evidence type="ECO:0000256" key="1">
    <source>
        <dbReference type="ARBA" id="ARBA00006700"/>
    </source>
</evidence>
<dbReference type="Pfam" id="PF00276">
    <property type="entry name" value="Ribosomal_L23"/>
    <property type="match status" value="1"/>
</dbReference>
<dbReference type="AlphaFoldDB" id="A0A7J7FM92"/>
<comment type="similarity">
    <text evidence="1">Belongs to the universal ribosomal protein uL23 family.</text>
</comment>
<feature type="region of interest" description="Disordered" evidence="4">
    <location>
        <begin position="313"/>
        <end position="342"/>
    </location>
</feature>
<dbReference type="InterPro" id="IPR013025">
    <property type="entry name" value="Ribosomal_uL23-like"/>
</dbReference>
<evidence type="ECO:0000256" key="4">
    <source>
        <dbReference type="SAM" id="MobiDB-lite"/>
    </source>
</evidence>
<dbReference type="GO" id="GO:0044391">
    <property type="term" value="C:ribosomal subunit"/>
    <property type="evidence" value="ECO:0007669"/>
    <property type="project" value="UniProtKB-ARBA"/>
</dbReference>
<evidence type="ECO:0000313" key="6">
    <source>
        <dbReference type="Proteomes" id="UP000551758"/>
    </source>
</evidence>
<organism evidence="5 6">
    <name type="scientific">Diceros bicornis minor</name>
    <name type="common">South-central black rhinoceros</name>
    <dbReference type="NCBI Taxonomy" id="77932"/>
    <lineage>
        <taxon>Eukaryota</taxon>
        <taxon>Metazoa</taxon>
        <taxon>Chordata</taxon>
        <taxon>Craniata</taxon>
        <taxon>Vertebrata</taxon>
        <taxon>Euteleostomi</taxon>
        <taxon>Mammalia</taxon>
        <taxon>Eutheria</taxon>
        <taxon>Laurasiatheria</taxon>
        <taxon>Perissodactyla</taxon>
        <taxon>Rhinocerotidae</taxon>
        <taxon>Diceros</taxon>
    </lineage>
</organism>
<evidence type="ECO:0000256" key="3">
    <source>
        <dbReference type="ARBA" id="ARBA00023274"/>
    </source>
</evidence>
<dbReference type="InterPro" id="IPR012677">
    <property type="entry name" value="Nucleotide-bd_a/b_plait_sf"/>
</dbReference>
<dbReference type="SUPFAM" id="SSF54189">
    <property type="entry name" value="Ribosomal proteins S24e, L23 and L15e"/>
    <property type="match status" value="1"/>
</dbReference>
<dbReference type="FunFam" id="3.30.70.330:FF:000082">
    <property type="entry name" value="60S ribosomal protein L23a"/>
    <property type="match status" value="1"/>
</dbReference>
<dbReference type="EMBL" id="JACDTQ010000172">
    <property type="protein sequence ID" value="KAF5928826.1"/>
    <property type="molecule type" value="Genomic_DNA"/>
</dbReference>
<dbReference type="Gene3D" id="3.30.70.330">
    <property type="match status" value="1"/>
</dbReference>
<feature type="compositionally biased region" description="Basic residues" evidence="4">
    <location>
        <begin position="444"/>
        <end position="453"/>
    </location>
</feature>
<dbReference type="Proteomes" id="UP000551758">
    <property type="component" value="Unassembled WGS sequence"/>
</dbReference>
<accession>A0A7J7FM92</accession>
<feature type="compositionally biased region" description="Low complexity" evidence="4">
    <location>
        <begin position="1"/>
        <end position="14"/>
    </location>
</feature>